<proteinExistence type="predicted"/>
<dbReference type="Proteomes" id="UP000631670">
    <property type="component" value="Unassembled WGS sequence"/>
</dbReference>
<name>A0ABR9HXV0_9PSEU</name>
<gene>
    <name evidence="1" type="ORF">H4696_002854</name>
</gene>
<reference evidence="1 2" key="1">
    <citation type="submission" date="2020-10" db="EMBL/GenBank/DDBJ databases">
        <title>Sequencing the genomes of 1000 actinobacteria strains.</title>
        <authorList>
            <person name="Klenk H.-P."/>
        </authorList>
    </citation>
    <scope>NUCLEOTIDE SEQUENCE [LARGE SCALE GENOMIC DNA]</scope>
    <source>
        <strain evidence="1 2">DSM 44653</strain>
    </source>
</reference>
<accession>A0ABR9HXV0</accession>
<comment type="caution">
    <text evidence="1">The sequence shown here is derived from an EMBL/GenBank/DDBJ whole genome shotgun (WGS) entry which is preliminary data.</text>
</comment>
<evidence type="ECO:0000313" key="2">
    <source>
        <dbReference type="Proteomes" id="UP000631670"/>
    </source>
</evidence>
<sequence>MQIQIGTDKTVHGSETLIRRLEGEFESALSRFTDRITRLGVHLGEETAAGREKGERRCVVDAHLAGHRTVSVTHHAGSVAEACHGAVRKLVSALESEYGRAWHHKGGDSIRHLQTTDDRN</sequence>
<dbReference type="InterPro" id="IPR036567">
    <property type="entry name" value="RHF-like"/>
</dbReference>
<dbReference type="EMBL" id="JADBEG010000001">
    <property type="protein sequence ID" value="MBE1495754.1"/>
    <property type="molecule type" value="Genomic_DNA"/>
</dbReference>
<protein>
    <recommendedName>
        <fullName evidence="3">Ribosomal subunit interface protein</fullName>
    </recommendedName>
</protein>
<organism evidence="1 2">
    <name type="scientific">Amycolatopsis lexingtonensis</name>
    <dbReference type="NCBI Taxonomy" id="218822"/>
    <lineage>
        <taxon>Bacteria</taxon>
        <taxon>Bacillati</taxon>
        <taxon>Actinomycetota</taxon>
        <taxon>Actinomycetes</taxon>
        <taxon>Pseudonocardiales</taxon>
        <taxon>Pseudonocardiaceae</taxon>
        <taxon>Amycolatopsis</taxon>
    </lineage>
</organism>
<evidence type="ECO:0008006" key="3">
    <source>
        <dbReference type="Google" id="ProtNLM"/>
    </source>
</evidence>
<dbReference type="SUPFAM" id="SSF69754">
    <property type="entry name" value="Ribosome binding protein Y (YfiA homologue)"/>
    <property type="match status" value="1"/>
</dbReference>
<keyword evidence="2" id="KW-1185">Reference proteome</keyword>
<dbReference type="RefSeq" id="WP_086859135.1">
    <property type="nucleotide sequence ID" value="NZ_JADBEG010000001.1"/>
</dbReference>
<dbReference type="Gene3D" id="3.30.160.100">
    <property type="entry name" value="Ribosome hibernation promotion factor-like"/>
    <property type="match status" value="1"/>
</dbReference>
<evidence type="ECO:0000313" key="1">
    <source>
        <dbReference type="EMBL" id="MBE1495754.1"/>
    </source>
</evidence>